<dbReference type="RefSeq" id="WP_267085331.1">
    <property type="nucleotide sequence ID" value="NZ_CP099534.1"/>
</dbReference>
<sequence length="216" mass="23191">MKKADRHFLPVALLCLLVGCHGDGGKQPDAMPRTSPAATHATAAADAVPDTVERWEQLAPANDIYQRPPPRIGTAWRGDAAVMDQAAPVDDGPSVVNGMPIDHSGTQRAAQFGSSQVVKGLEGKRFALDGYVVPLESDDQGKVSELLFVPFYGACIHVPPPPPNQILHVVLRTPIDVPELWDPFHLQGRLHLADFKADIANATYEAEDATLTPVQG</sequence>
<dbReference type="EMBL" id="CP099534">
    <property type="protein sequence ID" value="UYK86991.1"/>
    <property type="molecule type" value="Genomic_DNA"/>
</dbReference>
<evidence type="ECO:0000313" key="1">
    <source>
        <dbReference type="EMBL" id="UYK86991.1"/>
    </source>
</evidence>
<name>A0AA46Q8L1_9XANT</name>
<dbReference type="InterPro" id="IPR021727">
    <property type="entry name" value="DUF3299"/>
</dbReference>
<gene>
    <name evidence="1" type="ORF">NG824_10630</name>
</gene>
<dbReference type="Gene3D" id="2.40.50.870">
    <property type="entry name" value="Protein of unknown function (DUF3299)"/>
    <property type="match status" value="1"/>
</dbReference>
<dbReference type="Pfam" id="PF11736">
    <property type="entry name" value="DUF3299"/>
    <property type="match status" value="1"/>
</dbReference>
<reference evidence="1" key="1">
    <citation type="submission" date="2022-06" db="EMBL/GenBank/DDBJ databases">
        <title>Dynamics of rice microbiomes reveals core vertical transmitted seed endophytes.</title>
        <authorList>
            <person name="Liao K."/>
            <person name="Zhang X."/>
        </authorList>
    </citation>
    <scope>NUCLEOTIDE SEQUENCE</scope>
    <source>
        <strain evidence="1">JR3-14</strain>
    </source>
</reference>
<evidence type="ECO:0000313" key="2">
    <source>
        <dbReference type="Proteomes" id="UP001164392"/>
    </source>
</evidence>
<proteinExistence type="predicted"/>
<dbReference type="PROSITE" id="PS51257">
    <property type="entry name" value="PROKAR_LIPOPROTEIN"/>
    <property type="match status" value="1"/>
</dbReference>
<dbReference type="AlphaFoldDB" id="A0AA46Q8L1"/>
<protein>
    <submittedName>
        <fullName evidence="1">DUF3299 domain-containing protein</fullName>
    </submittedName>
</protein>
<dbReference type="Proteomes" id="UP001164392">
    <property type="component" value="Chromosome"/>
</dbReference>
<accession>A0AA46Q8L1</accession>
<organism evidence="1 2">
    <name type="scientific">Xanthomonas sacchari</name>
    <dbReference type="NCBI Taxonomy" id="56458"/>
    <lineage>
        <taxon>Bacteria</taxon>
        <taxon>Pseudomonadati</taxon>
        <taxon>Pseudomonadota</taxon>
        <taxon>Gammaproteobacteria</taxon>
        <taxon>Lysobacterales</taxon>
        <taxon>Lysobacteraceae</taxon>
        <taxon>Xanthomonas</taxon>
    </lineage>
</organism>